<proteinExistence type="predicted"/>
<feature type="signal peptide" evidence="1">
    <location>
        <begin position="1"/>
        <end position="22"/>
    </location>
</feature>
<protein>
    <recommendedName>
        <fullName evidence="2">Rap1a immunity protein domain-containing protein</fullName>
    </recommendedName>
</protein>
<reference evidence="3" key="1">
    <citation type="submission" date="2019-03" db="EMBL/GenBank/DDBJ databases">
        <title>Whole genome analysis of nitrate-reducing bacteria Marinobacter hydrocarbonoclasticus YB03.</title>
        <authorList>
            <person name="Azam A.H."/>
            <person name="Yuk S.R."/>
            <person name="Kamarisima K."/>
            <person name="Miyanaga K."/>
            <person name="Tanji Y."/>
        </authorList>
    </citation>
    <scope>NUCLEOTIDE SEQUENCE</scope>
    <source>
        <strain evidence="3">YB03</strain>
    </source>
</reference>
<dbReference type="Gene3D" id="1.10.890.40">
    <property type="match status" value="1"/>
</dbReference>
<dbReference type="InterPro" id="IPR041238">
    <property type="entry name" value="Rap1a"/>
</dbReference>
<dbReference type="EMBL" id="AP019537">
    <property type="protein sequence ID" value="BBJ03349.1"/>
    <property type="molecule type" value="Genomic_DNA"/>
</dbReference>
<evidence type="ECO:0000259" key="2">
    <source>
        <dbReference type="Pfam" id="PF18602"/>
    </source>
</evidence>
<organism evidence="3">
    <name type="scientific">Marinobacter nauticus</name>
    <name type="common">Marinobacter hydrocarbonoclasticus</name>
    <name type="synonym">Marinobacter aquaeolei</name>
    <dbReference type="NCBI Taxonomy" id="2743"/>
    <lineage>
        <taxon>Bacteria</taxon>
        <taxon>Pseudomonadati</taxon>
        <taxon>Pseudomonadota</taxon>
        <taxon>Gammaproteobacteria</taxon>
        <taxon>Pseudomonadales</taxon>
        <taxon>Marinobacteraceae</taxon>
        <taxon>Marinobacter</taxon>
    </lineage>
</organism>
<name>A0A455W2E9_MARNT</name>
<feature type="domain" description="Rap1a immunity protein" evidence="2">
    <location>
        <begin position="47"/>
        <end position="126"/>
    </location>
</feature>
<evidence type="ECO:0000313" key="3">
    <source>
        <dbReference type="EMBL" id="BBJ03349.1"/>
    </source>
</evidence>
<gene>
    <name evidence="3" type="ORF">YBY_11970</name>
</gene>
<dbReference type="AlphaFoldDB" id="A0A455W2E9"/>
<evidence type="ECO:0000256" key="1">
    <source>
        <dbReference type="SAM" id="SignalP"/>
    </source>
</evidence>
<accession>A0A455W2E9</accession>
<keyword evidence="1" id="KW-0732">Signal</keyword>
<feature type="chain" id="PRO_5019737339" description="Rap1a immunity protein domain-containing protein" evidence="1">
    <location>
        <begin position="23"/>
        <end position="127"/>
    </location>
</feature>
<dbReference type="Pfam" id="PF18602">
    <property type="entry name" value="Rap1a"/>
    <property type="match status" value="1"/>
</dbReference>
<sequence>MRFKFLAVFFTVVLLAPSFANADAEEILRQCKLAISDPEEIDRNPILAGIDIGFCFGYLRGVSDYATGTAFMADDQLNMVKSCRPERVDNKQLARIVVQFLEKNPSYHHLEQTTLVALALKQAFPCN</sequence>